<evidence type="ECO:0000259" key="10">
    <source>
        <dbReference type="PROSITE" id="PS50893"/>
    </source>
</evidence>
<comment type="similarity">
    <text evidence="1">Belongs to the ABC transporter superfamily. ABCD family. Peroxisomal fatty acyl CoA transporter (TC 3.A.1.203) subfamily.</text>
</comment>
<dbReference type="GO" id="GO:0016887">
    <property type="term" value="F:ATP hydrolysis activity"/>
    <property type="evidence" value="ECO:0007669"/>
    <property type="project" value="InterPro"/>
</dbReference>
<feature type="region of interest" description="Disordered" evidence="8">
    <location>
        <begin position="52"/>
        <end position="81"/>
    </location>
</feature>
<proteinExistence type="inferred from homology"/>
<dbReference type="GO" id="GO:0140359">
    <property type="term" value="F:ABC-type transporter activity"/>
    <property type="evidence" value="ECO:0007669"/>
    <property type="project" value="InterPro"/>
</dbReference>
<evidence type="ECO:0000313" key="12">
    <source>
        <dbReference type="EMBL" id="JAG95766.1"/>
    </source>
</evidence>
<dbReference type="GO" id="GO:0042760">
    <property type="term" value="P:very long-chain fatty acid catabolic process"/>
    <property type="evidence" value="ECO:0007669"/>
    <property type="project" value="TreeGrafter"/>
</dbReference>
<dbReference type="InterPro" id="IPR036640">
    <property type="entry name" value="ABC1_TM_sf"/>
</dbReference>
<dbReference type="EMBL" id="GCKF01039604">
    <property type="protein sequence ID" value="JAG95767.1"/>
    <property type="molecule type" value="Transcribed_RNA"/>
</dbReference>
<feature type="transmembrane region" description="Helical" evidence="9">
    <location>
        <begin position="23"/>
        <end position="40"/>
    </location>
</feature>
<dbReference type="Pfam" id="PF00005">
    <property type="entry name" value="ABC_tran"/>
    <property type="match status" value="2"/>
</dbReference>
<dbReference type="PROSITE" id="PS00211">
    <property type="entry name" value="ABC_TRANSPORTER_1"/>
    <property type="match status" value="2"/>
</dbReference>
<keyword evidence="7 9" id="KW-0472">Membrane</keyword>
<dbReference type="PROSITE" id="PS50893">
    <property type="entry name" value="ABC_TRANSPORTER_2"/>
    <property type="match status" value="2"/>
</dbReference>
<keyword evidence="2" id="KW-0813">Transport</keyword>
<evidence type="ECO:0000256" key="4">
    <source>
        <dbReference type="ARBA" id="ARBA00022741"/>
    </source>
</evidence>
<dbReference type="GO" id="GO:0005324">
    <property type="term" value="F:long-chain fatty acid transmembrane transporter activity"/>
    <property type="evidence" value="ECO:0007669"/>
    <property type="project" value="TreeGrafter"/>
</dbReference>
<dbReference type="GO" id="GO:0007031">
    <property type="term" value="P:peroxisome organization"/>
    <property type="evidence" value="ECO:0007669"/>
    <property type="project" value="TreeGrafter"/>
</dbReference>
<dbReference type="InterPro" id="IPR017871">
    <property type="entry name" value="ABC_transporter-like_CS"/>
</dbReference>
<dbReference type="GO" id="GO:0005778">
    <property type="term" value="C:peroxisomal membrane"/>
    <property type="evidence" value="ECO:0007669"/>
    <property type="project" value="TreeGrafter"/>
</dbReference>
<keyword evidence="5" id="KW-0067">ATP-binding</keyword>
<protein>
    <recommendedName>
        <fullName evidence="13">ABC transporter domain-containing protein</fullName>
    </recommendedName>
</protein>
<feature type="transmembrane region" description="Helical" evidence="9">
    <location>
        <begin position="252"/>
        <end position="270"/>
    </location>
</feature>
<name>A0A0D6QZ94_ARACU</name>
<dbReference type="SUPFAM" id="SSF52540">
    <property type="entry name" value="P-loop containing nucleoside triphosphate hydrolases"/>
    <property type="match status" value="2"/>
</dbReference>
<dbReference type="PROSITE" id="PS50929">
    <property type="entry name" value="ABC_TM1F"/>
    <property type="match status" value="2"/>
</dbReference>
<dbReference type="PANTHER" id="PTHR11384">
    <property type="entry name" value="ATP-BINDING CASSETTE, SUB-FAMILY D MEMBER"/>
    <property type="match status" value="1"/>
</dbReference>
<dbReference type="GO" id="GO:0006635">
    <property type="term" value="P:fatty acid beta-oxidation"/>
    <property type="evidence" value="ECO:0007669"/>
    <property type="project" value="TreeGrafter"/>
</dbReference>
<feature type="transmembrane region" description="Helical" evidence="9">
    <location>
        <begin position="148"/>
        <end position="169"/>
    </location>
</feature>
<evidence type="ECO:0000256" key="3">
    <source>
        <dbReference type="ARBA" id="ARBA00022692"/>
    </source>
</evidence>
<dbReference type="Gene3D" id="1.20.1560.10">
    <property type="entry name" value="ABC transporter type 1, transmembrane domain"/>
    <property type="match status" value="1"/>
</dbReference>
<dbReference type="CDD" id="cd03223">
    <property type="entry name" value="ABCD_peroxisomal_ALDP"/>
    <property type="match status" value="2"/>
</dbReference>
<feature type="domain" description="ABC transmembrane type-1" evidence="11">
    <location>
        <begin position="168"/>
        <end position="343"/>
    </location>
</feature>
<feature type="domain" description="ABC transporter" evidence="10">
    <location>
        <begin position="449"/>
        <end position="696"/>
    </location>
</feature>
<dbReference type="Gene3D" id="3.40.50.300">
    <property type="entry name" value="P-loop containing nucleotide triphosphate hydrolases"/>
    <property type="match status" value="2"/>
</dbReference>
<dbReference type="SMART" id="SM00382">
    <property type="entry name" value="AAA"/>
    <property type="match status" value="2"/>
</dbReference>
<feature type="domain" description="ABC transmembrane type-1" evidence="11">
    <location>
        <begin position="766"/>
        <end position="1004"/>
    </location>
</feature>
<dbReference type="GO" id="GO:0015910">
    <property type="term" value="P:long-chain fatty acid import into peroxisome"/>
    <property type="evidence" value="ECO:0007669"/>
    <property type="project" value="TreeGrafter"/>
</dbReference>
<evidence type="ECO:0000256" key="6">
    <source>
        <dbReference type="ARBA" id="ARBA00022989"/>
    </source>
</evidence>
<reference evidence="12" key="1">
    <citation type="submission" date="2015-03" db="EMBL/GenBank/DDBJ databases">
        <title>A transcriptome of Araucaria cunninghamii, an australian fine timber species.</title>
        <authorList>
            <person name="Jing Yi C.J.Y."/>
            <person name="Yin San L.Y.S."/>
            <person name="Abdul Karim S.S."/>
            <person name="Wan Azmi N.N."/>
            <person name="Hercus R.R."/>
            <person name="Croft L.L."/>
        </authorList>
    </citation>
    <scope>NUCLEOTIDE SEQUENCE</scope>
    <source>
        <strain evidence="12">MI0301</strain>
        <tissue evidence="12">Leaf</tissue>
    </source>
</reference>
<evidence type="ECO:0008006" key="13">
    <source>
        <dbReference type="Google" id="ProtNLM"/>
    </source>
</evidence>
<dbReference type="GO" id="GO:0005524">
    <property type="term" value="F:ATP binding"/>
    <property type="evidence" value="ECO:0007669"/>
    <property type="project" value="UniProtKB-KW"/>
</dbReference>
<dbReference type="EMBL" id="GCKF01039605">
    <property type="protein sequence ID" value="JAG95766.1"/>
    <property type="molecule type" value="Transcribed_RNA"/>
</dbReference>
<organism evidence="12">
    <name type="scientific">Araucaria cunninghamii</name>
    <name type="common">Hoop pine</name>
    <name type="synonym">Moreton Bay pine</name>
    <dbReference type="NCBI Taxonomy" id="56994"/>
    <lineage>
        <taxon>Eukaryota</taxon>
        <taxon>Viridiplantae</taxon>
        <taxon>Streptophyta</taxon>
        <taxon>Embryophyta</taxon>
        <taxon>Tracheophyta</taxon>
        <taxon>Spermatophyta</taxon>
        <taxon>Pinopsida</taxon>
        <taxon>Pinidae</taxon>
        <taxon>Conifers II</taxon>
        <taxon>Araucariales</taxon>
        <taxon>Araucariaceae</taxon>
        <taxon>Araucaria</taxon>
    </lineage>
</organism>
<evidence type="ECO:0000256" key="7">
    <source>
        <dbReference type="ARBA" id="ARBA00023136"/>
    </source>
</evidence>
<dbReference type="InterPro" id="IPR003593">
    <property type="entry name" value="AAA+_ATPase"/>
</dbReference>
<dbReference type="InterPro" id="IPR003439">
    <property type="entry name" value="ABC_transporter-like_ATP-bd"/>
</dbReference>
<sequence length="1355" mass="151986">MSSLQLLRTIKKGPDFSLSRRKVLAVAAAALIAGGGLAYAQSSLRRRNISHEQYDHSNGTDGQKETSRQNGLNNSMPRNNRQKKNVLKSLKALAGILLAQMGIRGTRNLLSLAAIVILRTALSNRLAKVQGFLFRAAFLRRMPLFLRLIAENLMLCLLQSAFLSTAKYLTGTLSLHFRKILTDRIHADYFQNMTYYKISHVDSRTSNPEQRIASDVPKFCSELCDLIREDLTAVSDGLLYTWRLCSYASPKYVLWILAYVTGVGLVIGNLSPSFGKLMSKEQQLEGDYRQLHSRLRGHSESVAFYGGEDREASHIKNRFKTLVRHMNLVLHTNWWFGMIQDFFLKYLGATVGVVLIIEPFFSGNLKPDTSTLGRAEMLSNLRYHTSVIISLFQALGTLSISSRRLNRLSGYADRIRELMIVARELRVAGGNRALQNKESGSYFSEAKHIEFDGVKVVTPTGNTLVEDLTLKVETGSNLLITGPNGSGKSSLFRVLGGLWPLVAGCIKKPGLGSDLNNEIFYVPQRPYTAVGTLREQLIYPLTAAEETEPLTEEGMRELLKNVDLEYLLDRYLPEKEVNWGDELSLGEQQRLGMARLFYHKPKFAILDECTSAVTTDMEERFCAKVRAMGTSCITISHRPALVAFHDTVLSLDGEGGWSVHYKRDSVPCLHEIGNDESDNEVMKTERKSDALTVQKVFASTKGEETVYDNSKSVESYVGEVLAKSPPKELQASVPNIPLLKANPRRMPARVAALLKILVPTLCDKQGAQFFAVALLVVSRTWISDRIASLNGTSVKYVLEQDKASFIRLTGISVLQSAASSIVAPSLRYLTAKLALGWRTNMTKHLSKNYFNKNAFYKVFHVAEKGIDADQRITNDVDKLSDDLSGLVTGMVKPTVDILWFTWRMKMLTGRRGVVILYAYMLLGLGFLRSVTPDFEDLTSQEQQLESTFRFMHSRLRTHAESVAFFGGGSREQAMIERKFRDLLEHSKNLLKKKWLFGIADEFITKQLPHNVTWGLSLMYAMDHKGDRALISVQGELAHALRFLASVVSQSFLAFGDVLELYGKFLELSGEISRIMELDELLDAAQQDLKPTKLDPLMLIEESRNSQEFVHFLDKDIISFSEVDIVTPAHKLLARKLTFEVTPQKSLLVTGPNGSGKSSIFRVLGGLWPVANGRINKPDQNRDNLLSLEVSRNIFYVPQQPYTALGTLRDQIIYPLTLEEATLKASQESGEDSGYDAAEILDAQLRNILENIRLVYLLEREGGWDATANWEDMLSLGEQQRLGMARLFFHKPKFGILDECTNATSIDVEEQLYKFAESLGITVVTISQRPALIPFHSIELRLIDGEGSWELRSIKS</sequence>
<keyword evidence="6 9" id="KW-1133">Transmembrane helix</keyword>
<evidence type="ECO:0000256" key="1">
    <source>
        <dbReference type="ARBA" id="ARBA00008575"/>
    </source>
</evidence>
<feature type="domain" description="ABC transporter" evidence="10">
    <location>
        <begin position="1117"/>
        <end position="1353"/>
    </location>
</feature>
<evidence type="ECO:0000256" key="5">
    <source>
        <dbReference type="ARBA" id="ARBA00022840"/>
    </source>
</evidence>
<dbReference type="InterPro" id="IPR027417">
    <property type="entry name" value="P-loop_NTPase"/>
</dbReference>
<accession>A0A0D6QZ94</accession>
<dbReference type="InterPro" id="IPR011527">
    <property type="entry name" value="ABC1_TM_dom"/>
</dbReference>
<evidence type="ECO:0000256" key="9">
    <source>
        <dbReference type="SAM" id="Phobius"/>
    </source>
</evidence>
<keyword evidence="4" id="KW-0547">Nucleotide-binding</keyword>
<evidence type="ECO:0000256" key="2">
    <source>
        <dbReference type="ARBA" id="ARBA00022448"/>
    </source>
</evidence>
<dbReference type="Pfam" id="PF06472">
    <property type="entry name" value="ABC_membrane_2"/>
    <property type="match status" value="2"/>
</dbReference>
<dbReference type="PANTHER" id="PTHR11384:SF56">
    <property type="entry name" value="ABC TRANSPORTER D FAMILY MEMBER 1"/>
    <property type="match status" value="1"/>
</dbReference>
<evidence type="ECO:0000256" key="8">
    <source>
        <dbReference type="SAM" id="MobiDB-lite"/>
    </source>
</evidence>
<keyword evidence="3 9" id="KW-0812">Transmembrane</keyword>
<dbReference type="SUPFAM" id="SSF90123">
    <property type="entry name" value="ABC transporter transmembrane region"/>
    <property type="match status" value="2"/>
</dbReference>
<dbReference type="InterPro" id="IPR050835">
    <property type="entry name" value="ABC_transporter_sub-D"/>
</dbReference>
<evidence type="ECO:0000259" key="11">
    <source>
        <dbReference type="PROSITE" id="PS50929"/>
    </source>
</evidence>
<feature type="compositionally biased region" description="Polar residues" evidence="8">
    <location>
        <begin position="68"/>
        <end position="79"/>
    </location>
</feature>
<feature type="transmembrane region" description="Helical" evidence="9">
    <location>
        <begin position="342"/>
        <end position="361"/>
    </location>
</feature>